<comment type="caution">
    <text evidence="4">The sequence shown here is derived from an EMBL/GenBank/DDBJ whole genome shotgun (WGS) entry which is preliminary data.</text>
</comment>
<evidence type="ECO:0000313" key="4">
    <source>
        <dbReference type="EMBL" id="KAK1423915.1"/>
    </source>
</evidence>
<dbReference type="Pfam" id="PF26584">
    <property type="entry name" value="At1g61900"/>
    <property type="match status" value="1"/>
</dbReference>
<proteinExistence type="predicted"/>
<dbReference type="GO" id="GO:0005886">
    <property type="term" value="C:plasma membrane"/>
    <property type="evidence" value="ECO:0007669"/>
    <property type="project" value="TreeGrafter"/>
</dbReference>
<dbReference type="InterPro" id="IPR059003">
    <property type="entry name" value="At1g61900_C"/>
</dbReference>
<dbReference type="AlphaFoldDB" id="A0AAD8NPS4"/>
<feature type="chain" id="PRO_5042269309" description="SPARK domain-containing protein" evidence="1">
    <location>
        <begin position="20"/>
        <end position="411"/>
    </location>
</feature>
<dbReference type="InterPro" id="IPR040336">
    <property type="entry name" value="At1g61900-like"/>
</dbReference>
<feature type="signal peptide" evidence="1">
    <location>
        <begin position="1"/>
        <end position="19"/>
    </location>
</feature>
<evidence type="ECO:0008006" key="6">
    <source>
        <dbReference type="Google" id="ProtNLM"/>
    </source>
</evidence>
<feature type="domain" description="At1g61900-like C-terminal" evidence="3">
    <location>
        <begin position="261"/>
        <end position="334"/>
    </location>
</feature>
<dbReference type="EMBL" id="JAUHHV010000005">
    <property type="protein sequence ID" value="KAK1423915.1"/>
    <property type="molecule type" value="Genomic_DNA"/>
</dbReference>
<dbReference type="PANTHER" id="PTHR33831">
    <property type="entry name" value="GPI-ANCHORED PROTEIN"/>
    <property type="match status" value="1"/>
</dbReference>
<gene>
    <name evidence="4" type="ORF">QVD17_19226</name>
</gene>
<feature type="domain" description="SPARK" evidence="2">
    <location>
        <begin position="71"/>
        <end position="219"/>
    </location>
</feature>
<evidence type="ECO:0000259" key="3">
    <source>
        <dbReference type="Pfam" id="PF26584"/>
    </source>
</evidence>
<name>A0AAD8NPS4_TARER</name>
<evidence type="ECO:0000256" key="1">
    <source>
        <dbReference type="SAM" id="SignalP"/>
    </source>
</evidence>
<dbReference type="PANTHER" id="PTHR33831:SF8">
    <property type="entry name" value="SPARK DOMAIN-CONTAINING PROTEIN"/>
    <property type="match status" value="1"/>
</dbReference>
<evidence type="ECO:0000259" key="2">
    <source>
        <dbReference type="Pfam" id="PF19160"/>
    </source>
</evidence>
<evidence type="ECO:0000313" key="5">
    <source>
        <dbReference type="Proteomes" id="UP001229421"/>
    </source>
</evidence>
<dbReference type="InterPro" id="IPR043891">
    <property type="entry name" value="SPARK"/>
</dbReference>
<keyword evidence="1" id="KW-0732">Signal</keyword>
<keyword evidence="5" id="KW-1185">Reference proteome</keyword>
<organism evidence="4 5">
    <name type="scientific">Tagetes erecta</name>
    <name type="common">African marigold</name>
    <dbReference type="NCBI Taxonomy" id="13708"/>
    <lineage>
        <taxon>Eukaryota</taxon>
        <taxon>Viridiplantae</taxon>
        <taxon>Streptophyta</taxon>
        <taxon>Embryophyta</taxon>
        <taxon>Tracheophyta</taxon>
        <taxon>Spermatophyta</taxon>
        <taxon>Magnoliopsida</taxon>
        <taxon>eudicotyledons</taxon>
        <taxon>Gunneridae</taxon>
        <taxon>Pentapetalae</taxon>
        <taxon>asterids</taxon>
        <taxon>campanulids</taxon>
        <taxon>Asterales</taxon>
        <taxon>Asteraceae</taxon>
        <taxon>Asteroideae</taxon>
        <taxon>Heliantheae alliance</taxon>
        <taxon>Tageteae</taxon>
        <taxon>Tagetes</taxon>
    </lineage>
</organism>
<reference evidence="4" key="1">
    <citation type="journal article" date="2023" name="bioRxiv">
        <title>Improved chromosome-level genome assembly for marigold (Tagetes erecta).</title>
        <authorList>
            <person name="Jiang F."/>
            <person name="Yuan L."/>
            <person name="Wang S."/>
            <person name="Wang H."/>
            <person name="Xu D."/>
            <person name="Wang A."/>
            <person name="Fan W."/>
        </authorList>
    </citation>
    <scope>NUCLEOTIDE SEQUENCE</scope>
    <source>
        <strain evidence="4">WSJ</strain>
        <tissue evidence="4">Leaf</tissue>
    </source>
</reference>
<dbReference type="Pfam" id="PF19160">
    <property type="entry name" value="SPARK"/>
    <property type="match status" value="1"/>
</dbReference>
<accession>A0AAD8NPS4</accession>
<protein>
    <recommendedName>
        <fullName evidence="6">SPARK domain-containing protein</fullName>
    </recommendedName>
</protein>
<dbReference type="Proteomes" id="UP001229421">
    <property type="component" value="Unassembled WGS sequence"/>
</dbReference>
<sequence>MELMLQFTLLLLLFCISESYNVVFSSNVTRLNIDEAQSPGVPPDFDPQFVLPQLAPSPLMPFTSVGVPKLSGKCPMNFSNVGNIMTTTAIDCWGSLAPYLANVVCCPQLEATINILIGQSSFSTGNLAINETHAQYCLSDITQILEAQGSYNQLHEICSFNPTNLTQASCPFVDLKEIENFLYNSTIIESCKSIDPVKECSHNVCENAITDVVMNMVPNNYSKPETIVDCKKIVLRWLASKLDPFDASKVFRVISSCKINKVCPLVFRDTKNVSNECGHTIKNQTTCCNALEYYITQLQDQSFVTNLQAINCASSFATSLQKANVSTNVYDTCRVKLKDFTLQDSGCLFPSLPFDVTYDQSSGIDFKCDLNDNVAAPWPTSSHPSYNTSTNLPAVPKATSNHKGELNYLLC</sequence>